<organism evidence="2 3">
    <name type="scientific">Strongyloides papillosus</name>
    <name type="common">Intestinal threadworm</name>
    <dbReference type="NCBI Taxonomy" id="174720"/>
    <lineage>
        <taxon>Eukaryota</taxon>
        <taxon>Metazoa</taxon>
        <taxon>Ecdysozoa</taxon>
        <taxon>Nematoda</taxon>
        <taxon>Chromadorea</taxon>
        <taxon>Rhabditida</taxon>
        <taxon>Tylenchina</taxon>
        <taxon>Panagrolaimomorpha</taxon>
        <taxon>Strongyloidoidea</taxon>
        <taxon>Strongyloididae</taxon>
        <taxon>Strongyloides</taxon>
    </lineage>
</organism>
<name>A0A0N5CH55_STREA</name>
<dbReference type="Proteomes" id="UP000046392">
    <property type="component" value="Unplaced"/>
</dbReference>
<evidence type="ECO:0000313" key="2">
    <source>
        <dbReference type="Proteomes" id="UP000046392"/>
    </source>
</evidence>
<dbReference type="WBParaSite" id="SPAL_0001717700.1">
    <property type="protein sequence ID" value="SPAL_0001717700.1"/>
    <property type="gene ID" value="SPAL_0001717700"/>
</dbReference>
<proteinExistence type="predicted"/>
<feature type="signal peptide" evidence="1">
    <location>
        <begin position="1"/>
        <end position="22"/>
    </location>
</feature>
<reference evidence="3" key="1">
    <citation type="submission" date="2017-02" db="UniProtKB">
        <authorList>
            <consortium name="WormBaseParasite"/>
        </authorList>
    </citation>
    <scope>IDENTIFICATION</scope>
</reference>
<evidence type="ECO:0000256" key="1">
    <source>
        <dbReference type="SAM" id="SignalP"/>
    </source>
</evidence>
<accession>A0A0N5CH55</accession>
<sequence length="211" mass="22629">MVIIMLNLSIFLFLILPGTLLACSGSNNDYSIVQSPTLTLTFNPPALWTYPETDAQATLSFFPGQPLTQIEAQNNAQNDIKNAVVNSLTEIGIDPQGKNVVANYQAQMVHDCYKVLPTGVTNAVGSVYGILENGAITKLATLGGTAALSADACAKRNFAANPLTYTENVLTATVQINNLITTRYSLRQLANSIMSKLSFGNSVQFVGEITY</sequence>
<keyword evidence="1" id="KW-0732">Signal</keyword>
<evidence type="ECO:0000313" key="3">
    <source>
        <dbReference type="WBParaSite" id="SPAL_0001717700.1"/>
    </source>
</evidence>
<keyword evidence="2" id="KW-1185">Reference proteome</keyword>
<dbReference type="AlphaFoldDB" id="A0A0N5CH55"/>
<feature type="chain" id="PRO_5005895868" evidence="1">
    <location>
        <begin position="23"/>
        <end position="211"/>
    </location>
</feature>
<protein>
    <submittedName>
        <fullName evidence="3">Lipoprotein</fullName>
    </submittedName>
</protein>